<feature type="region of interest" description="Disordered" evidence="1">
    <location>
        <begin position="49"/>
        <end position="174"/>
    </location>
</feature>
<dbReference type="RefSeq" id="XP_019020007.1">
    <property type="nucleotide sequence ID" value="XM_019160367.1"/>
</dbReference>
<evidence type="ECO:0000256" key="1">
    <source>
        <dbReference type="SAM" id="MobiDB-lite"/>
    </source>
</evidence>
<feature type="compositionally biased region" description="Polar residues" evidence="1">
    <location>
        <begin position="70"/>
        <end position="99"/>
    </location>
</feature>
<feature type="region of interest" description="Disordered" evidence="1">
    <location>
        <begin position="761"/>
        <end position="782"/>
    </location>
</feature>
<dbReference type="GeneID" id="30177054"/>
<feature type="region of interest" description="Disordered" evidence="1">
    <location>
        <begin position="1235"/>
        <end position="1256"/>
    </location>
</feature>
<feature type="compositionally biased region" description="Polar residues" evidence="1">
    <location>
        <begin position="1385"/>
        <end position="1398"/>
    </location>
</feature>
<evidence type="ECO:0000313" key="3">
    <source>
        <dbReference type="Proteomes" id="UP000094455"/>
    </source>
</evidence>
<feature type="compositionally biased region" description="Polar residues" evidence="1">
    <location>
        <begin position="392"/>
        <end position="424"/>
    </location>
</feature>
<feature type="compositionally biased region" description="Low complexity" evidence="1">
    <location>
        <begin position="133"/>
        <end position="149"/>
    </location>
</feature>
<feature type="compositionally biased region" description="Polar residues" evidence="1">
    <location>
        <begin position="439"/>
        <end position="453"/>
    </location>
</feature>
<keyword evidence="3" id="KW-1185">Reference proteome</keyword>
<accession>A0A1E3NS71</accession>
<protein>
    <submittedName>
        <fullName evidence="2">Uncharacterized protein</fullName>
    </submittedName>
</protein>
<dbReference type="OrthoDB" id="3998287at2759"/>
<feature type="region of interest" description="Disordered" evidence="1">
    <location>
        <begin position="1172"/>
        <end position="1211"/>
    </location>
</feature>
<feature type="compositionally biased region" description="Low complexity" evidence="1">
    <location>
        <begin position="58"/>
        <end position="69"/>
    </location>
</feature>
<proteinExistence type="predicted"/>
<evidence type="ECO:0000313" key="2">
    <source>
        <dbReference type="EMBL" id="ODQ48894.1"/>
    </source>
</evidence>
<feature type="compositionally biased region" description="Polar residues" evidence="1">
    <location>
        <begin position="1243"/>
        <end position="1256"/>
    </location>
</feature>
<feature type="compositionally biased region" description="Low complexity" evidence="1">
    <location>
        <begin position="1080"/>
        <end position="1092"/>
    </location>
</feature>
<feature type="compositionally biased region" description="Low complexity" evidence="1">
    <location>
        <begin position="761"/>
        <end position="770"/>
    </location>
</feature>
<feature type="region of interest" description="Disordered" evidence="1">
    <location>
        <begin position="1"/>
        <end position="24"/>
    </location>
</feature>
<dbReference type="STRING" id="763406.A0A1E3NS71"/>
<feature type="compositionally biased region" description="Low complexity" evidence="1">
    <location>
        <begin position="100"/>
        <end position="115"/>
    </location>
</feature>
<name>A0A1E3NS71_9ASCO</name>
<feature type="compositionally biased region" description="Polar residues" evidence="1">
    <location>
        <begin position="662"/>
        <end position="676"/>
    </location>
</feature>
<sequence length="1398" mass="154177">MGFKDFFSKGPTGRNDGVSYNQGLNTSYSSATNRRYMENMSANGLQSTYSLRQQQPHSSGRAMSLSSRSFRPSEQPRTMSMRSGVYSQQSGSRAMSMTMSSRPNRPPSVSSRANSLTASTRAYQKNPGSRLNSMSGSRAGSRTGSRANSLTPATAGNPSHTKIIKTTKEQDYSGRTKSITTTTIEKRGNMKIVRTTVIHPSDHRINEDAELEELAELEDFDHDATLDDYRHNDETANYHETDGHFDHYDYQNQYDEDYSDMIVNENGGHGENYNERDYYEDPARNGAALAAAVALNGSQRYPDRQQPRAQAQRNTRPKAPGVSQRVRKNGREFQNYDSKQEVRFGESKIVDDLQSDNYDYPHDYQNEVDYELNQQQYQPAVARKAKNKSTKVSKQSSKPVNASNINSRSAQKNQAITAANTPSTGAPIPSGRTRKLDPPQSTRLQQSPISQKSLDAEGIPSKKTIFPTENDVMLHEEQILSPAQSSRAHFNDVANDVISDEIYEDNVGEYDDEEADDDEEVMVVTPELSSSESFKERAQKRLSEIAEVTETYDDDEANVEEDQDFMEEPVLNPLGLDTAISAGVNHKDKTFKGRATLKENANPTMDGPSPFVKPAFAENAGTTTSSITSDENFVEAQEDLVSNPPAITNINDKVGIPKKQSRPLNNTSSQPQPSHTYRNLLFNESKRSPIKNSIPNFNGVHNDYVNDDFDNFPQQISAVSSQSNSPVINQNNFNSFDQNEDDLYTSPPERQTKKLKLKSALKNSSSSLASPISETNPQNGRYANGQRIRAQSKNAVLSPSETRKELTPEEMYALALKAAEKKVYGDRLNSVYPDNDIDDNTKLNTMVNMQGPPGTESAHISNRDSAVLDIPEQGHSASQPGLPYKSNATGLGFRVHSLRDGNSSSRQSKKTDPQEASRLKKFFKLEQKQQRKQWEDERKAAAEPRLVQQAQQKVEKDVSMMPVNPDVELHILQQQEQVRLEQNKLEQLKKQQYQHQQMGTRDSNQAQQFESSQVSNAPPAQTDIFSPTTEPHTATQGVAQNPQQLSAPKVQEPVAQHLMQPAPNNEPVTEATEKTTAVDASPNSSSATSSPNKLRMKMFSFGKKKSTPDHYTHKKQTSLVSQETHRSNASVGRRGSVDGKRNKFFSFGLGGSSHDADIAPVQGVNQIQKVKSTSGQENAGFELKDPNSDLVQTERPVPNSQNVPEAQQDKSVSNAQVYPAAGEVGTAQGIVNDSIGPEVDHQGSAQPQTAWSQNDQPLQPAEITTIPEDVNDTPTALGNIEEENFSQPTYPGAKITNDNFVRGPQGSSSNLIKVGTVNSSVTNGSAYTNNNRSAGNRDSVNPTESSKLPNTEAQNYSLSSPGVFNAKADYAQAPNGETIEVAKQQPVTESSSARQKTG</sequence>
<feature type="compositionally biased region" description="Polar residues" evidence="1">
    <location>
        <begin position="998"/>
        <end position="1046"/>
    </location>
</feature>
<feature type="region of interest" description="Disordered" evidence="1">
    <location>
        <begin position="1320"/>
        <end position="1398"/>
    </location>
</feature>
<gene>
    <name evidence="2" type="ORF">PICMEDRAFT_14417</name>
</gene>
<feature type="compositionally biased region" description="Basic and acidic residues" evidence="1">
    <location>
        <begin position="909"/>
        <end position="942"/>
    </location>
</feature>
<dbReference type="EMBL" id="KV454001">
    <property type="protein sequence ID" value="ODQ48894.1"/>
    <property type="molecule type" value="Genomic_DNA"/>
</dbReference>
<feature type="compositionally biased region" description="Polar residues" evidence="1">
    <location>
        <begin position="1117"/>
        <end position="1130"/>
    </location>
</feature>
<feature type="compositionally biased region" description="Polar residues" evidence="1">
    <location>
        <begin position="718"/>
        <end position="737"/>
    </location>
</feature>
<feature type="compositionally biased region" description="Polar residues" evidence="1">
    <location>
        <begin position="1320"/>
        <end position="1362"/>
    </location>
</feature>
<feature type="compositionally biased region" description="Polar residues" evidence="1">
    <location>
        <begin position="772"/>
        <end position="781"/>
    </location>
</feature>
<feature type="region of interest" description="Disordered" evidence="1">
    <location>
        <begin position="379"/>
        <end position="458"/>
    </location>
</feature>
<reference evidence="2 3" key="1">
    <citation type="journal article" date="2016" name="Proc. Natl. Acad. Sci. U.S.A.">
        <title>Comparative genomics of biotechnologically important yeasts.</title>
        <authorList>
            <person name="Riley R."/>
            <person name="Haridas S."/>
            <person name="Wolfe K.H."/>
            <person name="Lopes M.R."/>
            <person name="Hittinger C.T."/>
            <person name="Goeker M."/>
            <person name="Salamov A.A."/>
            <person name="Wisecaver J.H."/>
            <person name="Long T.M."/>
            <person name="Calvey C.H."/>
            <person name="Aerts A.L."/>
            <person name="Barry K.W."/>
            <person name="Choi C."/>
            <person name="Clum A."/>
            <person name="Coughlan A.Y."/>
            <person name="Deshpande S."/>
            <person name="Douglass A.P."/>
            <person name="Hanson S.J."/>
            <person name="Klenk H.-P."/>
            <person name="LaButti K.M."/>
            <person name="Lapidus A."/>
            <person name="Lindquist E.A."/>
            <person name="Lipzen A.M."/>
            <person name="Meier-Kolthoff J.P."/>
            <person name="Ohm R.A."/>
            <person name="Otillar R.P."/>
            <person name="Pangilinan J.L."/>
            <person name="Peng Y."/>
            <person name="Rokas A."/>
            <person name="Rosa C.A."/>
            <person name="Scheuner C."/>
            <person name="Sibirny A.A."/>
            <person name="Slot J.C."/>
            <person name="Stielow J.B."/>
            <person name="Sun H."/>
            <person name="Kurtzman C.P."/>
            <person name="Blackwell M."/>
            <person name="Grigoriev I.V."/>
            <person name="Jeffries T.W."/>
        </authorList>
    </citation>
    <scope>NUCLEOTIDE SEQUENCE [LARGE SCALE GENOMIC DNA]</scope>
    <source>
        <strain evidence="2 3">NRRL Y-2026</strain>
    </source>
</reference>
<feature type="region of interest" description="Disordered" evidence="1">
    <location>
        <begin position="895"/>
        <end position="959"/>
    </location>
</feature>
<dbReference type="Proteomes" id="UP000094455">
    <property type="component" value="Unassembled WGS sequence"/>
</dbReference>
<feature type="compositionally biased region" description="Polar residues" evidence="1">
    <location>
        <begin position="116"/>
        <end position="132"/>
    </location>
</feature>
<feature type="compositionally biased region" description="Polar residues" evidence="1">
    <location>
        <begin position="150"/>
        <end position="160"/>
    </location>
</feature>
<organism evidence="2 3">
    <name type="scientific">Pichia membranifaciens NRRL Y-2026</name>
    <dbReference type="NCBI Taxonomy" id="763406"/>
    <lineage>
        <taxon>Eukaryota</taxon>
        <taxon>Fungi</taxon>
        <taxon>Dikarya</taxon>
        <taxon>Ascomycota</taxon>
        <taxon>Saccharomycotina</taxon>
        <taxon>Pichiomycetes</taxon>
        <taxon>Pichiales</taxon>
        <taxon>Pichiaceae</taxon>
        <taxon>Pichia</taxon>
    </lineage>
</organism>
<feature type="compositionally biased region" description="Polar residues" evidence="1">
    <location>
        <begin position="1198"/>
        <end position="1211"/>
    </location>
</feature>
<feature type="region of interest" description="Disordered" evidence="1">
    <location>
        <begin position="989"/>
        <end position="1137"/>
    </location>
</feature>
<feature type="region of interest" description="Disordered" evidence="1">
    <location>
        <begin position="718"/>
        <end position="747"/>
    </location>
</feature>
<feature type="region of interest" description="Disordered" evidence="1">
    <location>
        <begin position="644"/>
        <end position="676"/>
    </location>
</feature>
<feature type="non-terminal residue" evidence="2">
    <location>
        <position position="1398"/>
    </location>
</feature>
<feature type="region of interest" description="Disordered" evidence="1">
    <location>
        <begin position="299"/>
        <end position="339"/>
    </location>
</feature>